<keyword evidence="4" id="KW-1133">Transmembrane helix</keyword>
<organism evidence="7 8">
    <name type="scientific">Umbelopsis ramanniana AG</name>
    <dbReference type="NCBI Taxonomy" id="1314678"/>
    <lineage>
        <taxon>Eukaryota</taxon>
        <taxon>Fungi</taxon>
        <taxon>Fungi incertae sedis</taxon>
        <taxon>Mucoromycota</taxon>
        <taxon>Mucoromycotina</taxon>
        <taxon>Umbelopsidomycetes</taxon>
        <taxon>Umbelopsidales</taxon>
        <taxon>Umbelopsidaceae</taxon>
        <taxon>Umbelopsis</taxon>
    </lineage>
</organism>
<keyword evidence="8" id="KW-1185">Reference proteome</keyword>
<dbReference type="SMART" id="SM00326">
    <property type="entry name" value="SH3"/>
    <property type="match status" value="1"/>
</dbReference>
<dbReference type="AlphaFoldDB" id="A0AAD5E6X4"/>
<dbReference type="Gene3D" id="2.30.30.40">
    <property type="entry name" value="SH3 Domains"/>
    <property type="match status" value="1"/>
</dbReference>
<evidence type="ECO:0000256" key="5">
    <source>
        <dbReference type="SAM" id="SignalP"/>
    </source>
</evidence>
<proteinExistence type="predicted"/>
<comment type="caution">
    <text evidence="7">The sequence shown here is derived from an EMBL/GenBank/DDBJ whole genome shotgun (WGS) entry which is preliminary data.</text>
</comment>
<evidence type="ECO:0000256" key="4">
    <source>
        <dbReference type="SAM" id="Phobius"/>
    </source>
</evidence>
<keyword evidence="4" id="KW-0472">Membrane</keyword>
<dbReference type="InterPro" id="IPR001452">
    <property type="entry name" value="SH3_domain"/>
</dbReference>
<feature type="region of interest" description="Disordered" evidence="3">
    <location>
        <begin position="504"/>
        <end position="530"/>
    </location>
</feature>
<dbReference type="InterPro" id="IPR036028">
    <property type="entry name" value="SH3-like_dom_sf"/>
</dbReference>
<dbReference type="GeneID" id="75916220"/>
<reference evidence="7" key="2">
    <citation type="journal article" date="2022" name="Proc. Natl. Acad. Sci. U.S.A.">
        <title>Diploid-dominant life cycles characterize the early evolution of Fungi.</title>
        <authorList>
            <person name="Amses K.R."/>
            <person name="Simmons D.R."/>
            <person name="Longcore J.E."/>
            <person name="Mondo S.J."/>
            <person name="Seto K."/>
            <person name="Jeronimo G.H."/>
            <person name="Bonds A.E."/>
            <person name="Quandt C.A."/>
            <person name="Davis W.J."/>
            <person name="Chang Y."/>
            <person name="Federici B.A."/>
            <person name="Kuo A."/>
            <person name="LaButti K."/>
            <person name="Pangilinan J."/>
            <person name="Andreopoulos W."/>
            <person name="Tritt A."/>
            <person name="Riley R."/>
            <person name="Hundley H."/>
            <person name="Johnson J."/>
            <person name="Lipzen A."/>
            <person name="Barry K."/>
            <person name="Lang B.F."/>
            <person name="Cuomo C.A."/>
            <person name="Buchler N.E."/>
            <person name="Grigoriev I.V."/>
            <person name="Spatafora J.W."/>
            <person name="Stajich J.E."/>
            <person name="James T.Y."/>
        </authorList>
    </citation>
    <scope>NUCLEOTIDE SEQUENCE</scope>
    <source>
        <strain evidence="7">AG</strain>
    </source>
</reference>
<evidence type="ECO:0000259" key="6">
    <source>
        <dbReference type="PROSITE" id="PS50002"/>
    </source>
</evidence>
<evidence type="ECO:0000256" key="2">
    <source>
        <dbReference type="PROSITE-ProRule" id="PRU00192"/>
    </source>
</evidence>
<evidence type="ECO:0000256" key="3">
    <source>
        <dbReference type="SAM" id="MobiDB-lite"/>
    </source>
</evidence>
<feature type="transmembrane region" description="Helical" evidence="4">
    <location>
        <begin position="241"/>
        <end position="261"/>
    </location>
</feature>
<gene>
    <name evidence="7" type="ORF">K450DRAFT_252380</name>
</gene>
<evidence type="ECO:0000313" key="7">
    <source>
        <dbReference type="EMBL" id="KAI8577430.1"/>
    </source>
</evidence>
<dbReference type="RefSeq" id="XP_051442434.1">
    <property type="nucleotide sequence ID" value="XM_051590877.1"/>
</dbReference>
<dbReference type="EMBL" id="MU620941">
    <property type="protein sequence ID" value="KAI8577430.1"/>
    <property type="molecule type" value="Genomic_DNA"/>
</dbReference>
<feature type="chain" id="PRO_5042087754" description="SH3 domain-containing protein" evidence="5">
    <location>
        <begin position="20"/>
        <end position="530"/>
    </location>
</feature>
<evidence type="ECO:0000313" key="8">
    <source>
        <dbReference type="Proteomes" id="UP001206595"/>
    </source>
</evidence>
<keyword evidence="4" id="KW-0812">Transmembrane</keyword>
<keyword evidence="1 2" id="KW-0728">SH3 domain</keyword>
<feature type="domain" description="SH3" evidence="6">
    <location>
        <begin position="325"/>
        <end position="386"/>
    </location>
</feature>
<dbReference type="SUPFAM" id="SSF50044">
    <property type="entry name" value="SH3-domain"/>
    <property type="match status" value="1"/>
</dbReference>
<accession>A0AAD5E6X4</accession>
<dbReference type="Proteomes" id="UP001206595">
    <property type="component" value="Unassembled WGS sequence"/>
</dbReference>
<reference evidence="7" key="1">
    <citation type="submission" date="2021-06" db="EMBL/GenBank/DDBJ databases">
        <authorList>
            <consortium name="DOE Joint Genome Institute"/>
            <person name="Mondo S.J."/>
            <person name="Amses K.R."/>
            <person name="Simmons D.R."/>
            <person name="Longcore J.E."/>
            <person name="Seto K."/>
            <person name="Alves G.H."/>
            <person name="Bonds A.E."/>
            <person name="Quandt C.A."/>
            <person name="Davis W.J."/>
            <person name="Chang Y."/>
            <person name="Letcher P.M."/>
            <person name="Powell M.J."/>
            <person name="Kuo A."/>
            <person name="Labutti K."/>
            <person name="Pangilinan J."/>
            <person name="Andreopoulos W."/>
            <person name="Tritt A."/>
            <person name="Riley R."/>
            <person name="Hundley H."/>
            <person name="Johnson J."/>
            <person name="Lipzen A."/>
            <person name="Barry K."/>
            <person name="Berbee M.L."/>
            <person name="Buchler N.E."/>
            <person name="Grigoriev I.V."/>
            <person name="Spatafora J.W."/>
            <person name="Stajich J.E."/>
            <person name="James T.Y."/>
        </authorList>
    </citation>
    <scope>NUCLEOTIDE SEQUENCE</scope>
    <source>
        <strain evidence="7">AG</strain>
    </source>
</reference>
<dbReference type="PROSITE" id="PS50002">
    <property type="entry name" value="SH3"/>
    <property type="match status" value="1"/>
</dbReference>
<keyword evidence="5" id="KW-0732">Signal</keyword>
<name>A0AAD5E6X4_UMBRA</name>
<feature type="signal peptide" evidence="5">
    <location>
        <begin position="1"/>
        <end position="19"/>
    </location>
</feature>
<evidence type="ECO:0000256" key="1">
    <source>
        <dbReference type="ARBA" id="ARBA00022443"/>
    </source>
</evidence>
<sequence length="530" mass="57935">MSLYILIPILLLLPYNTKAQNCLKLTNSKACPAFQNYYINLGSSSTLPQPAWLSGVNDISGFDNAILAHLNSTSYAQSFWMDQLGCTPVNTNSTPYAQYSTSVACAQLILDPAVSLPCNFQYNILPNPLCTTSCQDYATSVAAIVNDTRICKKTSNFSTNGVNAVLQMCSNTSALTGTPSNGCVDASQNETLNCGFQNDTETLCNYCQNISNNSSKSCCTAVDCSKVFSISSSSLSPGSTAGIVIGCLAFIVILGALWWCCRRKYRRAPQQGLFKPYYKSTNTGDIYDRSKPMSYRQKMETDRLVELSPVVDSPETEGFLAAQSLLDGYCQVIHAYYPRSEDEVLLAKGDIARLIYTFDDGWALADNITTCQRGLLPLLCVASISSEEVANALGMSLDDPQHMTDPTATSSSMLIREGRNENRNSYLLTDDGLERLQRSLSVRTSNLPVDLIAESPTPSPSPPQRSISMRNPQLIKRYSQVPLPYAGELSPMFASDDSIQALRPSMQGARSRYSQGYDVQKPPLVRKSSA</sequence>
<protein>
    <recommendedName>
        <fullName evidence="6">SH3 domain-containing protein</fullName>
    </recommendedName>
</protein>